<dbReference type="AlphaFoldDB" id="A0AAE3RCY8"/>
<dbReference type="Proteomes" id="UP001232063">
    <property type="component" value="Unassembled WGS sequence"/>
</dbReference>
<reference evidence="1" key="1">
    <citation type="submission" date="2023-05" db="EMBL/GenBank/DDBJ databases">
        <authorList>
            <person name="Zhang X."/>
        </authorList>
    </citation>
    <scope>NUCLEOTIDE SEQUENCE</scope>
    <source>
        <strain evidence="1">BD1B2-1</strain>
    </source>
</reference>
<proteinExistence type="predicted"/>
<comment type="caution">
    <text evidence="1">The sequence shown here is derived from an EMBL/GenBank/DDBJ whole genome shotgun (WGS) entry which is preliminary data.</text>
</comment>
<dbReference type="Gene3D" id="3.80.10.10">
    <property type="entry name" value="Ribonuclease Inhibitor"/>
    <property type="match status" value="1"/>
</dbReference>
<evidence type="ECO:0000313" key="1">
    <source>
        <dbReference type="EMBL" id="MDJ1506262.1"/>
    </source>
</evidence>
<sequence>MSHLKEIEMRVVSSSASKGKAILFSDTDSTLQTLSNLQKLILQNLNLGQLPVVIQNCENLEILNVEDNNIVHFPGYMPNISNLILNGNRRIDLDQILSCLNPSTLQFLNIGSCNLSQLPSRIADFQKKENIYFGRTCLQKIPVELVFLERMYVTCKYIVK</sequence>
<accession>A0AAE3RCY8</accession>
<dbReference type="InterPro" id="IPR032675">
    <property type="entry name" value="LRR_dom_sf"/>
</dbReference>
<name>A0AAE3RCY8_9BACT</name>
<evidence type="ECO:0000313" key="2">
    <source>
        <dbReference type="Proteomes" id="UP001232063"/>
    </source>
</evidence>
<dbReference type="SUPFAM" id="SSF52058">
    <property type="entry name" value="L domain-like"/>
    <property type="match status" value="1"/>
</dbReference>
<dbReference type="EMBL" id="JASJOU010000021">
    <property type="protein sequence ID" value="MDJ1506262.1"/>
    <property type="molecule type" value="Genomic_DNA"/>
</dbReference>
<dbReference type="RefSeq" id="WP_314519102.1">
    <property type="nucleotide sequence ID" value="NZ_JASJOU010000021.1"/>
</dbReference>
<organism evidence="1 2">
    <name type="scientific">Xanthocytophaga agilis</name>
    <dbReference type="NCBI Taxonomy" id="3048010"/>
    <lineage>
        <taxon>Bacteria</taxon>
        <taxon>Pseudomonadati</taxon>
        <taxon>Bacteroidota</taxon>
        <taxon>Cytophagia</taxon>
        <taxon>Cytophagales</taxon>
        <taxon>Rhodocytophagaceae</taxon>
        <taxon>Xanthocytophaga</taxon>
    </lineage>
</organism>
<keyword evidence="2" id="KW-1185">Reference proteome</keyword>
<gene>
    <name evidence="1" type="ORF">QNI22_36730</name>
</gene>
<protein>
    <submittedName>
        <fullName evidence="1">Uncharacterized protein</fullName>
    </submittedName>
</protein>